<dbReference type="Pfam" id="PF20126">
    <property type="entry name" value="TumE"/>
    <property type="match status" value="1"/>
</dbReference>
<protein>
    <submittedName>
        <fullName evidence="1">Uncharacterized protein</fullName>
    </submittedName>
</protein>
<name>A0AAJ0U250_9GAMM</name>
<dbReference type="EMBL" id="NRSJ01000005">
    <property type="protein sequence ID" value="MBK1703889.1"/>
    <property type="molecule type" value="Genomic_DNA"/>
</dbReference>
<proteinExistence type="predicted"/>
<organism evidence="1 2">
    <name type="scientific">Halochromatium glycolicum</name>
    <dbReference type="NCBI Taxonomy" id="85075"/>
    <lineage>
        <taxon>Bacteria</taxon>
        <taxon>Pseudomonadati</taxon>
        <taxon>Pseudomonadota</taxon>
        <taxon>Gammaproteobacteria</taxon>
        <taxon>Chromatiales</taxon>
        <taxon>Chromatiaceae</taxon>
        <taxon>Halochromatium</taxon>
    </lineage>
</organism>
<reference evidence="1" key="2">
    <citation type="journal article" date="2020" name="Microorganisms">
        <title>Osmotic Adaptation and Compatible Solute Biosynthesis of Phototrophic Bacteria as Revealed from Genome Analyses.</title>
        <authorList>
            <person name="Imhoff J.F."/>
            <person name="Rahn T."/>
            <person name="Kunzel S."/>
            <person name="Keller A."/>
            <person name="Neulinger S.C."/>
        </authorList>
    </citation>
    <scope>NUCLEOTIDE SEQUENCE</scope>
    <source>
        <strain evidence="1">DSM 11080</strain>
    </source>
</reference>
<comment type="caution">
    <text evidence="1">The sequence shown here is derived from an EMBL/GenBank/DDBJ whole genome shotgun (WGS) entry which is preliminary data.</text>
</comment>
<evidence type="ECO:0000313" key="1">
    <source>
        <dbReference type="EMBL" id="MBK1703889.1"/>
    </source>
</evidence>
<sequence length="103" mass="11888">MPAKAVYRKKEQFANGLLIEVVIWQLSEPMPGCAHPFKYRLYAGHDGNCIVRYDNERGKGDHKHICDTEVAYQFVGIDQLLADFIRDLDDWEAQHGKGDCRHQ</sequence>
<gene>
    <name evidence="1" type="ORF">CKO40_04845</name>
</gene>
<keyword evidence="2" id="KW-1185">Reference proteome</keyword>
<evidence type="ECO:0000313" key="2">
    <source>
        <dbReference type="Proteomes" id="UP001296776"/>
    </source>
</evidence>
<dbReference type="AlphaFoldDB" id="A0AAJ0U250"/>
<reference evidence="1" key="1">
    <citation type="submission" date="2017-08" db="EMBL/GenBank/DDBJ databases">
        <authorList>
            <person name="Imhoff J.F."/>
            <person name="Rahn T."/>
            <person name="Kuenzel S."/>
            <person name="Neulinger S.C."/>
        </authorList>
    </citation>
    <scope>NUCLEOTIDE SEQUENCE</scope>
    <source>
        <strain evidence="1">DSM 11080</strain>
    </source>
</reference>
<dbReference type="Proteomes" id="UP001296776">
    <property type="component" value="Unassembled WGS sequence"/>
</dbReference>
<dbReference type="InterPro" id="IPR045397">
    <property type="entry name" value="TumE-like"/>
</dbReference>
<accession>A0AAJ0U250</accession>